<name>A0A9D4A1G6_9ROSI</name>
<accession>A0A9D4A1G6</accession>
<gene>
    <name evidence="2" type="ORF">J1N35_022777</name>
</gene>
<evidence type="ECO:0000313" key="3">
    <source>
        <dbReference type="Proteomes" id="UP000828251"/>
    </source>
</evidence>
<protein>
    <submittedName>
        <fullName evidence="2">Uncharacterized protein</fullName>
    </submittedName>
</protein>
<dbReference type="Proteomes" id="UP000828251">
    <property type="component" value="Unassembled WGS sequence"/>
</dbReference>
<dbReference type="AlphaFoldDB" id="A0A9D4A1G6"/>
<dbReference type="EMBL" id="JAIQCV010000007">
    <property type="protein sequence ID" value="KAH1083016.1"/>
    <property type="molecule type" value="Genomic_DNA"/>
</dbReference>
<dbReference type="OrthoDB" id="10560988at2759"/>
<evidence type="ECO:0000313" key="2">
    <source>
        <dbReference type="EMBL" id="KAH1083016.1"/>
    </source>
</evidence>
<evidence type="ECO:0000256" key="1">
    <source>
        <dbReference type="SAM" id="MobiDB-lite"/>
    </source>
</evidence>
<comment type="caution">
    <text evidence="2">The sequence shown here is derived from an EMBL/GenBank/DDBJ whole genome shotgun (WGS) entry which is preliminary data.</text>
</comment>
<keyword evidence="3" id="KW-1185">Reference proteome</keyword>
<sequence>MEELKKQQEEAPQNYQVEIEKNLWEFLPKLKSNILLHVQVAVGPFDVRHVNFDSICHLMVAKLDFDVLYPSGAAWSEFAEEWKTAGGTYLVSDPAETSVGIEDAKPEEKGSEQEEPASENN</sequence>
<feature type="compositionally biased region" description="Basic and acidic residues" evidence="1">
    <location>
        <begin position="102"/>
        <end position="112"/>
    </location>
</feature>
<proteinExistence type="predicted"/>
<feature type="region of interest" description="Disordered" evidence="1">
    <location>
        <begin position="95"/>
        <end position="121"/>
    </location>
</feature>
<organism evidence="2 3">
    <name type="scientific">Gossypium stocksii</name>
    <dbReference type="NCBI Taxonomy" id="47602"/>
    <lineage>
        <taxon>Eukaryota</taxon>
        <taxon>Viridiplantae</taxon>
        <taxon>Streptophyta</taxon>
        <taxon>Embryophyta</taxon>
        <taxon>Tracheophyta</taxon>
        <taxon>Spermatophyta</taxon>
        <taxon>Magnoliopsida</taxon>
        <taxon>eudicotyledons</taxon>
        <taxon>Gunneridae</taxon>
        <taxon>Pentapetalae</taxon>
        <taxon>rosids</taxon>
        <taxon>malvids</taxon>
        <taxon>Malvales</taxon>
        <taxon>Malvaceae</taxon>
        <taxon>Malvoideae</taxon>
        <taxon>Gossypium</taxon>
    </lineage>
</organism>
<reference evidence="2 3" key="1">
    <citation type="journal article" date="2021" name="Plant Biotechnol. J.">
        <title>Multi-omics assisted identification of the key and species-specific regulatory components of drought-tolerant mechanisms in Gossypium stocksii.</title>
        <authorList>
            <person name="Yu D."/>
            <person name="Ke L."/>
            <person name="Zhang D."/>
            <person name="Wu Y."/>
            <person name="Sun Y."/>
            <person name="Mei J."/>
            <person name="Sun J."/>
            <person name="Sun Y."/>
        </authorList>
    </citation>
    <scope>NUCLEOTIDE SEQUENCE [LARGE SCALE GENOMIC DNA]</scope>
    <source>
        <strain evidence="3">cv. E1</strain>
        <tissue evidence="2">Leaf</tissue>
    </source>
</reference>